<evidence type="ECO:0000313" key="2">
    <source>
        <dbReference type="EMBL" id="KAJ8911747.1"/>
    </source>
</evidence>
<feature type="transmembrane region" description="Helical" evidence="1">
    <location>
        <begin position="35"/>
        <end position="54"/>
    </location>
</feature>
<dbReference type="AlphaFoldDB" id="A0AAV8VC37"/>
<sequence length="111" mass="13038">MTTCWLCQTESGNDTYIANNAYWFGFAKTSAVPKLVKWNITYILVVTLWSVILIRQHYYRISRGRPTTRAFFMFPKITRADADKNLKSCLKYFANYGFYKFGFEGETEFGH</sequence>
<evidence type="ECO:0000313" key="3">
    <source>
        <dbReference type="Proteomes" id="UP001159042"/>
    </source>
</evidence>
<keyword evidence="3" id="KW-1185">Reference proteome</keyword>
<keyword evidence="1" id="KW-1133">Transmembrane helix</keyword>
<keyword evidence="1" id="KW-0812">Transmembrane</keyword>
<comment type="caution">
    <text evidence="2">The sequence shown here is derived from an EMBL/GenBank/DDBJ whole genome shotgun (WGS) entry which is preliminary data.</text>
</comment>
<evidence type="ECO:0000256" key="1">
    <source>
        <dbReference type="SAM" id="Phobius"/>
    </source>
</evidence>
<accession>A0AAV8VC37</accession>
<dbReference type="GO" id="GO:0008381">
    <property type="term" value="F:mechanosensitive monoatomic ion channel activity"/>
    <property type="evidence" value="ECO:0007669"/>
    <property type="project" value="InterPro"/>
</dbReference>
<dbReference type="EMBL" id="JANEYG010000164">
    <property type="protein sequence ID" value="KAJ8911747.1"/>
    <property type="molecule type" value="Genomic_DNA"/>
</dbReference>
<reference evidence="2 3" key="1">
    <citation type="journal article" date="2023" name="Insect Mol. Biol.">
        <title>Genome sequencing provides insights into the evolution of gene families encoding plant cell wall-degrading enzymes in longhorned beetles.</title>
        <authorList>
            <person name="Shin N.R."/>
            <person name="Okamura Y."/>
            <person name="Kirsch R."/>
            <person name="Pauchet Y."/>
        </authorList>
    </citation>
    <scope>NUCLEOTIDE SEQUENCE [LARGE SCALE GENOMIC DNA]</scope>
    <source>
        <strain evidence="2">EAD_L_NR</strain>
    </source>
</reference>
<protein>
    <submittedName>
        <fullName evidence="2">Uncharacterized protein</fullName>
    </submittedName>
</protein>
<dbReference type="PANTHER" id="PTHR47049:SF2">
    <property type="entry name" value="PIEZO-TYPE MECHANOSENSITIVE ION CHANNEL HOMOLOG"/>
    <property type="match status" value="1"/>
</dbReference>
<keyword evidence="1" id="KW-0472">Membrane</keyword>
<dbReference type="GO" id="GO:0016020">
    <property type="term" value="C:membrane"/>
    <property type="evidence" value="ECO:0007669"/>
    <property type="project" value="InterPro"/>
</dbReference>
<dbReference type="Proteomes" id="UP001159042">
    <property type="component" value="Unassembled WGS sequence"/>
</dbReference>
<organism evidence="2 3">
    <name type="scientific">Exocentrus adspersus</name>
    <dbReference type="NCBI Taxonomy" id="1586481"/>
    <lineage>
        <taxon>Eukaryota</taxon>
        <taxon>Metazoa</taxon>
        <taxon>Ecdysozoa</taxon>
        <taxon>Arthropoda</taxon>
        <taxon>Hexapoda</taxon>
        <taxon>Insecta</taxon>
        <taxon>Pterygota</taxon>
        <taxon>Neoptera</taxon>
        <taxon>Endopterygota</taxon>
        <taxon>Coleoptera</taxon>
        <taxon>Polyphaga</taxon>
        <taxon>Cucujiformia</taxon>
        <taxon>Chrysomeloidea</taxon>
        <taxon>Cerambycidae</taxon>
        <taxon>Lamiinae</taxon>
        <taxon>Acanthocinini</taxon>
        <taxon>Exocentrus</taxon>
    </lineage>
</organism>
<name>A0AAV8VC37_9CUCU</name>
<dbReference type="PANTHER" id="PTHR47049">
    <property type="entry name" value="PIEZO-TYPE MECHANOSENSITIVE ION CHANNEL HOMOLOG"/>
    <property type="match status" value="1"/>
</dbReference>
<dbReference type="InterPro" id="IPR027272">
    <property type="entry name" value="Piezo"/>
</dbReference>
<gene>
    <name evidence="2" type="ORF">NQ315_003647</name>
</gene>
<proteinExistence type="predicted"/>